<dbReference type="EMBL" id="CP045529">
    <property type="protein sequence ID" value="QFU98931.1"/>
    <property type="molecule type" value="Genomic_DNA"/>
</dbReference>
<feature type="transmembrane region" description="Helical" evidence="6">
    <location>
        <begin position="32"/>
        <end position="53"/>
    </location>
</feature>
<evidence type="ECO:0000256" key="6">
    <source>
        <dbReference type="SAM" id="Phobius"/>
    </source>
</evidence>
<dbReference type="PANTHER" id="PTHR31123:SF1">
    <property type="entry name" value="ACCUMULATION OF DYADS PROTEIN 2-RELATED"/>
    <property type="match status" value="1"/>
</dbReference>
<keyword evidence="5 6" id="KW-0472">Membrane</keyword>
<sequence>MTAAEPTRASHVAPAAPEEAAPRGAAAFADPAPLGLAAFALTTFVLSMTNAGLFKAEPVVFGLALAYGGIAQMLAGMWEFAKGNTFGATAFTSYGAFWLAFWYLTGHTDLSGVDAKDAGHGVGLFLLAWAIFTAYMFVASLRTNGALIVVFGLLTITFLLLALADLTDTSGLAKAGGWFGVATALAAWYASFAGVLSFTNKRPVLPTGAR</sequence>
<proteinExistence type="inferred from homology"/>
<feature type="transmembrane region" description="Helical" evidence="6">
    <location>
        <begin position="145"/>
        <end position="164"/>
    </location>
</feature>
<feature type="transmembrane region" description="Helical" evidence="6">
    <location>
        <begin position="118"/>
        <end position="138"/>
    </location>
</feature>
<dbReference type="OrthoDB" id="9787939at2"/>
<evidence type="ECO:0000313" key="8">
    <source>
        <dbReference type="Proteomes" id="UP000326702"/>
    </source>
</evidence>
<evidence type="ECO:0000256" key="2">
    <source>
        <dbReference type="ARBA" id="ARBA00005587"/>
    </source>
</evidence>
<organism evidence="7 8">
    <name type="scientific">Luteimicrobium xylanilyticum</name>
    <dbReference type="NCBI Taxonomy" id="1133546"/>
    <lineage>
        <taxon>Bacteria</taxon>
        <taxon>Bacillati</taxon>
        <taxon>Actinomycetota</taxon>
        <taxon>Actinomycetes</taxon>
        <taxon>Micrococcales</taxon>
        <taxon>Luteimicrobium</taxon>
    </lineage>
</organism>
<evidence type="ECO:0000256" key="3">
    <source>
        <dbReference type="ARBA" id="ARBA00022692"/>
    </source>
</evidence>
<comment type="subcellular location">
    <subcellularLocation>
        <location evidence="1">Membrane</location>
        <topology evidence="1">Multi-pass membrane protein</topology>
    </subcellularLocation>
</comment>
<dbReference type="Pfam" id="PF01184">
    <property type="entry name" value="Gpr1_Fun34_YaaH"/>
    <property type="match status" value="1"/>
</dbReference>
<keyword evidence="8" id="KW-1185">Reference proteome</keyword>
<dbReference type="NCBIfam" id="NF038013">
    <property type="entry name" value="AceTr_1"/>
    <property type="match status" value="1"/>
</dbReference>
<keyword evidence="4 6" id="KW-1133">Transmembrane helix</keyword>
<gene>
    <name evidence="7" type="ORF">KDY119_02456</name>
</gene>
<evidence type="ECO:0000256" key="5">
    <source>
        <dbReference type="ARBA" id="ARBA00023136"/>
    </source>
</evidence>
<dbReference type="Proteomes" id="UP000326702">
    <property type="component" value="Chromosome"/>
</dbReference>
<dbReference type="InterPro" id="IPR051633">
    <property type="entry name" value="AceTr"/>
</dbReference>
<protein>
    <submittedName>
        <fullName evidence="7">Succinate-acetate/proton symporter SatP</fullName>
    </submittedName>
</protein>
<dbReference type="InterPro" id="IPR000791">
    <property type="entry name" value="Gpr1/Fun34/SatP-like"/>
</dbReference>
<dbReference type="KEGG" id="lxl:KDY119_02456"/>
<dbReference type="GO" id="GO:0005886">
    <property type="term" value="C:plasma membrane"/>
    <property type="evidence" value="ECO:0007669"/>
    <property type="project" value="TreeGrafter"/>
</dbReference>
<name>A0A5P9QBV4_9MICO</name>
<evidence type="ECO:0000313" key="7">
    <source>
        <dbReference type="EMBL" id="QFU98931.1"/>
    </source>
</evidence>
<reference evidence="7 8" key="1">
    <citation type="submission" date="2019-10" db="EMBL/GenBank/DDBJ databases">
        <title>Genome sequence of Luteimicrobium xylanilyticum HY-24.</title>
        <authorList>
            <person name="Kim D.Y."/>
            <person name="Park H.-Y."/>
        </authorList>
    </citation>
    <scope>NUCLEOTIDE SEQUENCE [LARGE SCALE GENOMIC DNA]</scope>
    <source>
        <strain evidence="7 8">HY-24</strain>
    </source>
</reference>
<evidence type="ECO:0000256" key="4">
    <source>
        <dbReference type="ARBA" id="ARBA00022989"/>
    </source>
</evidence>
<dbReference type="PANTHER" id="PTHR31123">
    <property type="entry name" value="ACCUMULATION OF DYADS PROTEIN 2-RELATED"/>
    <property type="match status" value="1"/>
</dbReference>
<dbReference type="AlphaFoldDB" id="A0A5P9QBV4"/>
<evidence type="ECO:0000256" key="1">
    <source>
        <dbReference type="ARBA" id="ARBA00004141"/>
    </source>
</evidence>
<dbReference type="GO" id="GO:0015123">
    <property type="term" value="F:acetate transmembrane transporter activity"/>
    <property type="evidence" value="ECO:0007669"/>
    <property type="project" value="TreeGrafter"/>
</dbReference>
<dbReference type="RefSeq" id="WP_036946447.1">
    <property type="nucleotide sequence ID" value="NZ_BAABIH010000004.1"/>
</dbReference>
<feature type="transmembrane region" description="Helical" evidence="6">
    <location>
        <begin position="59"/>
        <end position="78"/>
    </location>
</feature>
<accession>A0A5P9QBV4</accession>
<comment type="similarity">
    <text evidence="2">Belongs to the acetate uptake transporter (AceTr) (TC 2.A.96) family.</text>
</comment>
<feature type="transmembrane region" description="Helical" evidence="6">
    <location>
        <begin position="176"/>
        <end position="198"/>
    </location>
</feature>
<feature type="transmembrane region" description="Helical" evidence="6">
    <location>
        <begin position="85"/>
        <end position="106"/>
    </location>
</feature>
<keyword evidence="3 6" id="KW-0812">Transmembrane</keyword>